<evidence type="ECO:0000259" key="12">
    <source>
        <dbReference type="PROSITE" id="PS50885"/>
    </source>
</evidence>
<evidence type="ECO:0000259" key="11">
    <source>
        <dbReference type="PROSITE" id="PS50109"/>
    </source>
</evidence>
<dbReference type="InterPro" id="IPR022510">
    <property type="entry name" value="Sortase_His-kinase"/>
</dbReference>
<dbReference type="Gene3D" id="6.10.340.10">
    <property type="match status" value="1"/>
</dbReference>
<keyword evidence="5" id="KW-0808">Transferase</keyword>
<dbReference type="InterPro" id="IPR003661">
    <property type="entry name" value="HisK_dim/P_dom"/>
</dbReference>
<evidence type="ECO:0000256" key="4">
    <source>
        <dbReference type="ARBA" id="ARBA00022553"/>
    </source>
</evidence>
<feature type="transmembrane region" description="Helical" evidence="10">
    <location>
        <begin position="421"/>
        <end position="441"/>
    </location>
</feature>
<comment type="subcellular location">
    <subcellularLocation>
        <location evidence="2">Membrane</location>
    </subcellularLocation>
</comment>
<evidence type="ECO:0000313" key="13">
    <source>
        <dbReference type="EMBL" id="MBC3766061.1"/>
    </source>
</evidence>
<keyword evidence="7 13" id="KW-0418">Kinase</keyword>
<evidence type="ECO:0000256" key="6">
    <source>
        <dbReference type="ARBA" id="ARBA00022692"/>
    </source>
</evidence>
<evidence type="ECO:0000256" key="9">
    <source>
        <dbReference type="ARBA" id="ARBA00023012"/>
    </source>
</evidence>
<keyword evidence="4" id="KW-0597">Phosphoprotein</keyword>
<dbReference type="CDD" id="cd00082">
    <property type="entry name" value="HisKA"/>
    <property type="match status" value="1"/>
</dbReference>
<dbReference type="SUPFAM" id="SSF49344">
    <property type="entry name" value="CBD9-like"/>
    <property type="match status" value="1"/>
</dbReference>
<keyword evidence="9" id="KW-0902">Two-component regulatory system</keyword>
<dbReference type="Pfam" id="PF00512">
    <property type="entry name" value="HisKA"/>
    <property type="match status" value="1"/>
</dbReference>
<evidence type="ECO:0000256" key="1">
    <source>
        <dbReference type="ARBA" id="ARBA00000085"/>
    </source>
</evidence>
<dbReference type="InterPro" id="IPR003594">
    <property type="entry name" value="HATPase_dom"/>
</dbReference>
<keyword evidence="8 10" id="KW-1133">Transmembrane helix</keyword>
<comment type="catalytic activity">
    <reaction evidence="1">
        <text>ATP + protein L-histidine = ADP + protein N-phospho-L-histidine.</text>
        <dbReference type="EC" id="2.7.13.3"/>
    </reaction>
</comment>
<evidence type="ECO:0000256" key="8">
    <source>
        <dbReference type="ARBA" id="ARBA00022989"/>
    </source>
</evidence>
<dbReference type="PROSITE" id="PS50885">
    <property type="entry name" value="HAMP"/>
    <property type="match status" value="1"/>
</dbReference>
<dbReference type="CDD" id="cd09622">
    <property type="entry name" value="CBM9_like_HisKa"/>
    <property type="match status" value="1"/>
</dbReference>
<reference evidence="13" key="2">
    <citation type="submission" date="2020-08" db="EMBL/GenBank/DDBJ databases">
        <authorList>
            <person name="Lai Q."/>
        </authorList>
    </citation>
    <scope>NUCLEOTIDE SEQUENCE</scope>
    <source>
        <strain evidence="13">S27-2</strain>
    </source>
</reference>
<feature type="domain" description="HAMP" evidence="12">
    <location>
        <begin position="441"/>
        <end position="496"/>
    </location>
</feature>
<gene>
    <name evidence="13" type="primary">pdsS</name>
    <name evidence="13" type="ORF">H8B19_09230</name>
</gene>
<dbReference type="SMART" id="SM00388">
    <property type="entry name" value="HisKA"/>
    <property type="match status" value="1"/>
</dbReference>
<organism evidence="13 14">
    <name type="scientific">Neptunicella marina</name>
    <dbReference type="NCBI Taxonomy" id="2125989"/>
    <lineage>
        <taxon>Bacteria</taxon>
        <taxon>Pseudomonadati</taxon>
        <taxon>Pseudomonadota</taxon>
        <taxon>Gammaproteobacteria</taxon>
        <taxon>Alteromonadales</taxon>
        <taxon>Alteromonadaceae</taxon>
        <taxon>Neptunicella</taxon>
    </lineage>
</organism>
<dbReference type="Pfam" id="PF02518">
    <property type="entry name" value="HATPase_c"/>
    <property type="match status" value="1"/>
</dbReference>
<dbReference type="Gene3D" id="3.30.565.10">
    <property type="entry name" value="Histidine kinase-like ATPase, C-terminal domain"/>
    <property type="match status" value="1"/>
</dbReference>
<dbReference type="PANTHER" id="PTHR45436:SF5">
    <property type="entry name" value="SENSOR HISTIDINE KINASE TRCS"/>
    <property type="match status" value="1"/>
</dbReference>
<dbReference type="InterPro" id="IPR050428">
    <property type="entry name" value="TCS_sensor_his_kinase"/>
</dbReference>
<evidence type="ECO:0000313" key="14">
    <source>
        <dbReference type="Proteomes" id="UP000601768"/>
    </source>
</evidence>
<dbReference type="Gene3D" id="1.10.287.130">
    <property type="match status" value="1"/>
</dbReference>
<dbReference type="NCBIfam" id="TIGR03785">
    <property type="entry name" value="marine_sort_HK"/>
    <property type="match status" value="1"/>
</dbReference>
<dbReference type="InterPro" id="IPR003660">
    <property type="entry name" value="HAMP_dom"/>
</dbReference>
<dbReference type="GO" id="GO:0005886">
    <property type="term" value="C:plasma membrane"/>
    <property type="evidence" value="ECO:0007669"/>
    <property type="project" value="TreeGrafter"/>
</dbReference>
<name>A0A8J6IUW4_9ALTE</name>
<accession>A0A8J6IUW4</accession>
<dbReference type="EMBL" id="JACNEP010000006">
    <property type="protein sequence ID" value="MBC3766061.1"/>
    <property type="molecule type" value="Genomic_DNA"/>
</dbReference>
<protein>
    <recommendedName>
        <fullName evidence="3">histidine kinase</fullName>
        <ecNumber evidence="3">2.7.13.3</ecNumber>
    </recommendedName>
</protein>
<keyword evidence="10" id="KW-0472">Membrane</keyword>
<evidence type="ECO:0000256" key="5">
    <source>
        <dbReference type="ARBA" id="ARBA00022679"/>
    </source>
</evidence>
<evidence type="ECO:0000256" key="3">
    <source>
        <dbReference type="ARBA" id="ARBA00012438"/>
    </source>
</evidence>
<dbReference type="EC" id="2.7.13.3" evidence="3"/>
<dbReference type="Proteomes" id="UP000601768">
    <property type="component" value="Unassembled WGS sequence"/>
</dbReference>
<dbReference type="InterPro" id="IPR036890">
    <property type="entry name" value="HATPase_C_sf"/>
</dbReference>
<keyword evidence="14" id="KW-1185">Reference proteome</keyword>
<dbReference type="SMART" id="SM00387">
    <property type="entry name" value="HATPase_c"/>
    <property type="match status" value="1"/>
</dbReference>
<sequence>MKKWRIGIRAKLFFLSLFLFAIPWLGYKYVWELEAYLRLGQEQTLVGTARAVATALHERPKLFNNQAAYLKDVKPGTDLYAHKISHPVELDGELDDWREYWHLTLEYNQNNLIEVNTPYHKNSLHFRHMVGQHQDYLYAMFDVTDDKLVYRPKTSLFVDHNDFVQIALIDPYGQFKRYIVAPFEAGWVNAYLLSETEKGNKPIALQTKIQGYWKETAHGYNVELRFPLSMMSSKIAFVVGDVDDELGRALKYTLGTANPSGSDKLGTVLVPSPEIENILKGLQYSNARVWVVDKHMRVLARSGSIHDSTGFDSSRFKSSAPLWWQHFEQKWLLPLYYQILTKPPTDFVDELQDAYELQGQDIQHALNGEPDSLWRLSTDQKAMILSAAHPIYINDEVMGAVVVEQTTHGIRTLRNQALEGLFHLILAVIGLGTLGLFLFASRISMRIRKLRNQTEAAIDHQGKIVADIQPSDVGDEIGDLSRTFYSVLGKLTQYNSYLENMAARLSHELRTPVAVVNSSLENMALEPQSEDNRAYIDRAQQGIQRLSKILQNMSEATRLEQTIQASEPEVFVVAELLNGCVEGYRMAYDERQFSLTCGDDKAHLSGSPDLFAQMLDKIISNAVEFSQPHSEIVLNSYVKNGRLWLSIKNNGDLLPDKMQGQLLDSMVSVRSQSDPNQVHLGLGLFIAKMVAEYHKGQIQLSNLADHSGVEVLLNFKLD</sequence>
<dbReference type="SUPFAM" id="SSF55874">
    <property type="entry name" value="ATPase domain of HSP90 chaperone/DNA topoisomerase II/histidine kinase"/>
    <property type="match status" value="1"/>
</dbReference>
<proteinExistence type="predicted"/>
<reference evidence="13" key="1">
    <citation type="journal article" date="2018" name="Int. J. Syst. Evol. Microbiol.">
        <title>Neptunicella marina gen. nov., sp. nov., isolated from surface seawater.</title>
        <authorList>
            <person name="Liu X."/>
            <person name="Lai Q."/>
            <person name="Du Y."/>
            <person name="Zhang X."/>
            <person name="Liu Z."/>
            <person name="Sun F."/>
            <person name="Shao Z."/>
        </authorList>
    </citation>
    <scope>NUCLEOTIDE SEQUENCE</scope>
    <source>
        <strain evidence="13">S27-2</strain>
    </source>
</reference>
<dbReference type="InterPro" id="IPR005467">
    <property type="entry name" value="His_kinase_dom"/>
</dbReference>
<evidence type="ECO:0000256" key="7">
    <source>
        <dbReference type="ARBA" id="ARBA00022777"/>
    </source>
</evidence>
<dbReference type="InterPro" id="IPR036097">
    <property type="entry name" value="HisK_dim/P_sf"/>
</dbReference>
<comment type="caution">
    <text evidence="13">The sequence shown here is derived from an EMBL/GenBank/DDBJ whole genome shotgun (WGS) entry which is preliminary data.</text>
</comment>
<evidence type="ECO:0000256" key="2">
    <source>
        <dbReference type="ARBA" id="ARBA00004370"/>
    </source>
</evidence>
<keyword evidence="6 10" id="KW-0812">Transmembrane</keyword>
<dbReference type="RefSeq" id="WP_186506536.1">
    <property type="nucleotide sequence ID" value="NZ_JACNEP010000006.1"/>
</dbReference>
<dbReference type="SUPFAM" id="SSF47384">
    <property type="entry name" value="Homodimeric domain of signal transducing histidine kinase"/>
    <property type="match status" value="1"/>
</dbReference>
<dbReference type="Gene3D" id="2.60.40.1190">
    <property type="match status" value="1"/>
</dbReference>
<feature type="domain" description="Histidine kinase" evidence="11">
    <location>
        <begin position="504"/>
        <end position="718"/>
    </location>
</feature>
<dbReference type="AlphaFoldDB" id="A0A8J6IUW4"/>
<dbReference type="GO" id="GO:0000155">
    <property type="term" value="F:phosphorelay sensor kinase activity"/>
    <property type="evidence" value="ECO:0007669"/>
    <property type="project" value="InterPro"/>
</dbReference>
<evidence type="ECO:0000256" key="10">
    <source>
        <dbReference type="SAM" id="Phobius"/>
    </source>
</evidence>
<dbReference type="PANTHER" id="PTHR45436">
    <property type="entry name" value="SENSOR HISTIDINE KINASE YKOH"/>
    <property type="match status" value="1"/>
</dbReference>
<dbReference type="PROSITE" id="PS50109">
    <property type="entry name" value="HIS_KIN"/>
    <property type="match status" value="1"/>
</dbReference>